<accession>A0ABY2QEP7</accession>
<gene>
    <name evidence="2" type="ORF">E5988_14070</name>
</gene>
<evidence type="ECO:0000313" key="3">
    <source>
        <dbReference type="Proteomes" id="UP000308038"/>
    </source>
</evidence>
<keyword evidence="3" id="KW-1185">Reference proteome</keyword>
<dbReference type="Pfam" id="PF09912">
    <property type="entry name" value="DUF2141"/>
    <property type="match status" value="1"/>
</dbReference>
<feature type="region of interest" description="Disordered" evidence="1">
    <location>
        <begin position="1"/>
        <end position="25"/>
    </location>
</feature>
<organism evidence="2 3">
    <name type="scientific">Sphingomonas olei</name>
    <dbReference type="NCBI Taxonomy" id="1886787"/>
    <lineage>
        <taxon>Bacteria</taxon>
        <taxon>Pseudomonadati</taxon>
        <taxon>Pseudomonadota</taxon>
        <taxon>Alphaproteobacteria</taxon>
        <taxon>Sphingomonadales</taxon>
        <taxon>Sphingomonadaceae</taxon>
        <taxon>Sphingomonas</taxon>
    </lineage>
</organism>
<evidence type="ECO:0000313" key="2">
    <source>
        <dbReference type="EMBL" id="THG38702.1"/>
    </source>
</evidence>
<proteinExistence type="predicted"/>
<protein>
    <submittedName>
        <fullName evidence="2">DUF2141 domain-containing protein</fullName>
    </submittedName>
</protein>
<sequence length="269" mass="28822">MPRARWRDGSCCVASSGSSRPRASPPFRWRSARRRWASCWRCTACRPPRWSRAWAPTRYPFWRGGGRAGSPSCRPVSSTNRPDCATRCCQRGCMNTVRIIASAALLLLAPSVAAQGKGTILGPYAARCAAGNEPSILVNVVGLKNRNGALRARTFGGATSTWFEKKGWITRVEVPAPSSGPVRICLPVSAPGTYAVDLRHDMNGNGETDKSDGGGASGDPKVTLLDFILGRKPSPKVTAVHVGNGVTEITVTAMYLRNGALRPVEGTTR</sequence>
<dbReference type="EMBL" id="SSTI01000010">
    <property type="protein sequence ID" value="THG38702.1"/>
    <property type="molecule type" value="Genomic_DNA"/>
</dbReference>
<dbReference type="InterPro" id="IPR018673">
    <property type="entry name" value="DUF2141"/>
</dbReference>
<evidence type="ECO:0000256" key="1">
    <source>
        <dbReference type="SAM" id="MobiDB-lite"/>
    </source>
</evidence>
<comment type="caution">
    <text evidence="2">The sequence shown here is derived from an EMBL/GenBank/DDBJ whole genome shotgun (WGS) entry which is preliminary data.</text>
</comment>
<reference evidence="2 3" key="1">
    <citation type="submission" date="2019-04" db="EMBL/GenBank/DDBJ databases">
        <title>Microbes associate with the intestines of laboratory mice.</title>
        <authorList>
            <person name="Navarre W."/>
            <person name="Wong E."/>
            <person name="Huang K.C."/>
            <person name="Tropini C."/>
            <person name="Ng K."/>
            <person name="Yu B."/>
        </authorList>
    </citation>
    <scope>NUCLEOTIDE SEQUENCE [LARGE SCALE GENOMIC DNA]</scope>
    <source>
        <strain evidence="2 3">NM83_B4-11</strain>
    </source>
</reference>
<feature type="compositionally biased region" description="Low complexity" evidence="1">
    <location>
        <begin position="14"/>
        <end position="25"/>
    </location>
</feature>
<name>A0ABY2QEP7_9SPHN</name>
<dbReference type="Proteomes" id="UP000308038">
    <property type="component" value="Unassembled WGS sequence"/>
</dbReference>